<feature type="compositionally biased region" description="Basic residues" evidence="1">
    <location>
        <begin position="43"/>
        <end position="58"/>
    </location>
</feature>
<feature type="region of interest" description="Disordered" evidence="1">
    <location>
        <begin position="270"/>
        <end position="324"/>
    </location>
</feature>
<feature type="region of interest" description="Disordered" evidence="1">
    <location>
        <begin position="1"/>
        <end position="127"/>
    </location>
</feature>
<feature type="compositionally biased region" description="Polar residues" evidence="1">
    <location>
        <begin position="16"/>
        <end position="35"/>
    </location>
</feature>
<feature type="compositionally biased region" description="Polar residues" evidence="1">
    <location>
        <begin position="220"/>
        <end position="234"/>
    </location>
</feature>
<feature type="region of interest" description="Disordered" evidence="1">
    <location>
        <begin position="208"/>
        <end position="244"/>
    </location>
</feature>
<keyword evidence="3" id="KW-1185">Reference proteome</keyword>
<organism evidence="2 3">
    <name type="scientific">Symbiodinium microadriaticum</name>
    <name type="common">Dinoflagellate</name>
    <name type="synonym">Zooxanthella microadriatica</name>
    <dbReference type="NCBI Taxonomy" id="2951"/>
    <lineage>
        <taxon>Eukaryota</taxon>
        <taxon>Sar</taxon>
        <taxon>Alveolata</taxon>
        <taxon>Dinophyceae</taxon>
        <taxon>Suessiales</taxon>
        <taxon>Symbiodiniaceae</taxon>
        <taxon>Symbiodinium</taxon>
    </lineage>
</organism>
<gene>
    <name evidence="2" type="ORF">AK812_SmicGene25865</name>
</gene>
<feature type="region of interest" description="Disordered" evidence="1">
    <location>
        <begin position="164"/>
        <end position="195"/>
    </location>
</feature>
<feature type="compositionally biased region" description="Basic and acidic residues" evidence="1">
    <location>
        <begin position="694"/>
        <end position="704"/>
    </location>
</feature>
<feature type="compositionally biased region" description="Basic and acidic residues" evidence="1">
    <location>
        <begin position="167"/>
        <end position="179"/>
    </location>
</feature>
<evidence type="ECO:0000313" key="2">
    <source>
        <dbReference type="EMBL" id="OLP92338.1"/>
    </source>
</evidence>
<feature type="compositionally biased region" description="Acidic residues" evidence="1">
    <location>
        <begin position="208"/>
        <end position="218"/>
    </location>
</feature>
<dbReference type="EMBL" id="LSRX01000625">
    <property type="protein sequence ID" value="OLP92338.1"/>
    <property type="molecule type" value="Genomic_DNA"/>
</dbReference>
<protein>
    <submittedName>
        <fullName evidence="2">Uncharacterized protein</fullName>
    </submittedName>
</protein>
<accession>A0A1Q9DB23</accession>
<evidence type="ECO:0000256" key="1">
    <source>
        <dbReference type="SAM" id="MobiDB-lite"/>
    </source>
</evidence>
<name>A0A1Q9DB23_SYMMI</name>
<feature type="compositionally biased region" description="Basic and acidic residues" evidence="1">
    <location>
        <begin position="1"/>
        <end position="10"/>
    </location>
</feature>
<sequence>MPRSSDEGVHRYPRSSGGSWVVSNGIMTAECSSEAGQEGGQAQRKKRAKKEKKSKKLGKTPPTTNICATFEADDPLLESISEILQSDATQGKKATPSQGDFVGQGDDAAHVPQLGSTSSSSSSTGIFRGISPIEARAARALPWSEWPDEAKIFTLRRTYMRTGKGNLEFEPKVESKDDNFPDAVNNEPYYQETNPLQTTTVHYANEEDQVAELEDYEAQETAQTSGDATSEIAMSSSSSSQSRGLHPLVDIFADEDYIAGASSSLLPEMQHEEVKGDPDEDDQDNYQHNDYYEGDETNPGGESLCRPPEPAAPPSRLTSRRQKQRLQQLLESGEISRTDAEENDAALWKRYQEKSKQAYRDYRTATAAFQSLVPFANNFETVIGDPLTGEYLAAATVSVFSTGAEKGRVSIADMYARQKQIEEAVRKALKDSQEAIPTQESPTNENLDLEDASGALLTGPLYELVGITGQSGGQAPQSPRRRAVFKLKTKHTVASYYTYLEDYQREVSGIYLTKLCQHTLSHYLQAYDMDQSNDHATAKETVEEEAKPEPEHGACDNGDVSRVGEDAVSGMGDNPLCEKGETLAPTSSPRPHAEVDPKHPQALRRLAAGMNKMESREPMECRNRHASRHNTPVSMNYSEHEMLMGEFRTTLMRTTPMKRCGPRTDGRHGSNIALIGSASVPKKHGRRMSTGGDLSHHNDHRCLG</sequence>
<reference evidence="2 3" key="1">
    <citation type="submission" date="2016-02" db="EMBL/GenBank/DDBJ databases">
        <title>Genome analysis of coral dinoflagellate symbionts highlights evolutionary adaptations to a symbiotic lifestyle.</title>
        <authorList>
            <person name="Aranda M."/>
            <person name="Li Y."/>
            <person name="Liew Y.J."/>
            <person name="Baumgarten S."/>
            <person name="Simakov O."/>
            <person name="Wilson M."/>
            <person name="Piel J."/>
            <person name="Ashoor H."/>
            <person name="Bougouffa S."/>
            <person name="Bajic V.B."/>
            <person name="Ryu T."/>
            <person name="Ravasi T."/>
            <person name="Bayer T."/>
            <person name="Micklem G."/>
            <person name="Kim H."/>
            <person name="Bhak J."/>
            <person name="Lajeunesse T.C."/>
            <person name="Voolstra C.R."/>
        </authorList>
    </citation>
    <scope>NUCLEOTIDE SEQUENCE [LARGE SCALE GENOMIC DNA]</scope>
    <source>
        <strain evidence="2 3">CCMP2467</strain>
    </source>
</reference>
<proteinExistence type="predicted"/>
<feature type="compositionally biased region" description="Basic and acidic residues" evidence="1">
    <location>
        <begin position="535"/>
        <end position="554"/>
    </location>
</feature>
<evidence type="ECO:0000313" key="3">
    <source>
        <dbReference type="Proteomes" id="UP000186817"/>
    </source>
</evidence>
<dbReference type="Proteomes" id="UP000186817">
    <property type="component" value="Unassembled WGS sequence"/>
</dbReference>
<feature type="region of interest" description="Disordered" evidence="1">
    <location>
        <begin position="680"/>
        <end position="704"/>
    </location>
</feature>
<feature type="region of interest" description="Disordered" evidence="1">
    <location>
        <begin position="535"/>
        <end position="598"/>
    </location>
</feature>
<dbReference type="AlphaFoldDB" id="A0A1Q9DB23"/>
<comment type="caution">
    <text evidence="2">The sequence shown here is derived from an EMBL/GenBank/DDBJ whole genome shotgun (WGS) entry which is preliminary data.</text>
</comment>
<dbReference type="OrthoDB" id="422124at2759"/>